<dbReference type="Pfam" id="PF04844">
    <property type="entry name" value="Ovate"/>
    <property type="match status" value="1"/>
</dbReference>
<dbReference type="AlphaFoldDB" id="A0A8T2SS40"/>
<evidence type="ECO:0000256" key="3">
    <source>
        <dbReference type="ARBA" id="ARBA00023015"/>
    </source>
</evidence>
<gene>
    <name evidence="9" type="ORF">KP509_18G029800</name>
</gene>
<comment type="subcellular location">
    <subcellularLocation>
        <location evidence="1 6">Nucleus</location>
    </subcellularLocation>
</comment>
<organism evidence="9 10">
    <name type="scientific">Ceratopteris richardii</name>
    <name type="common">Triangle waterfern</name>
    <dbReference type="NCBI Taxonomy" id="49495"/>
    <lineage>
        <taxon>Eukaryota</taxon>
        <taxon>Viridiplantae</taxon>
        <taxon>Streptophyta</taxon>
        <taxon>Embryophyta</taxon>
        <taxon>Tracheophyta</taxon>
        <taxon>Polypodiopsida</taxon>
        <taxon>Polypodiidae</taxon>
        <taxon>Polypodiales</taxon>
        <taxon>Pteridineae</taxon>
        <taxon>Pteridaceae</taxon>
        <taxon>Parkerioideae</taxon>
        <taxon>Ceratopteris</taxon>
    </lineage>
</organism>
<evidence type="ECO:0000256" key="6">
    <source>
        <dbReference type="RuleBase" id="RU367028"/>
    </source>
</evidence>
<protein>
    <recommendedName>
        <fullName evidence="6">Transcription repressor</fullName>
    </recommendedName>
    <alternativeName>
        <fullName evidence="6">Ovate family protein</fullName>
    </alternativeName>
</protein>
<feature type="region of interest" description="Disordered" evidence="7">
    <location>
        <begin position="253"/>
        <end position="302"/>
    </location>
</feature>
<comment type="function">
    <text evidence="6">Transcriptional repressor that regulates multiple aspects of plant growth and development.</text>
</comment>
<feature type="compositionally biased region" description="Acidic residues" evidence="7">
    <location>
        <begin position="286"/>
        <end position="302"/>
    </location>
</feature>
<keyword evidence="2 6" id="KW-0678">Repressor</keyword>
<accession>A0A8T2SS40</accession>
<feature type="domain" description="OVATE" evidence="8">
    <location>
        <begin position="309"/>
        <end position="371"/>
    </location>
</feature>
<dbReference type="OrthoDB" id="1932584at2759"/>
<evidence type="ECO:0000259" key="8">
    <source>
        <dbReference type="PROSITE" id="PS51754"/>
    </source>
</evidence>
<evidence type="ECO:0000256" key="2">
    <source>
        <dbReference type="ARBA" id="ARBA00022491"/>
    </source>
</evidence>
<dbReference type="PANTHER" id="PTHR33057">
    <property type="entry name" value="TRANSCRIPTION REPRESSOR OFP7-RELATED"/>
    <property type="match status" value="1"/>
</dbReference>
<evidence type="ECO:0000313" key="9">
    <source>
        <dbReference type="EMBL" id="KAH7365468.1"/>
    </source>
</evidence>
<keyword evidence="4 6" id="KW-0804">Transcription</keyword>
<dbReference type="InterPro" id="IPR006458">
    <property type="entry name" value="Ovate_C"/>
</dbReference>
<evidence type="ECO:0000256" key="4">
    <source>
        <dbReference type="ARBA" id="ARBA00023163"/>
    </source>
</evidence>
<keyword evidence="10" id="KW-1185">Reference proteome</keyword>
<keyword evidence="3 6" id="KW-0805">Transcription regulation</keyword>
<keyword evidence="5 6" id="KW-0539">Nucleus</keyword>
<dbReference type="EMBL" id="CM035423">
    <property type="protein sequence ID" value="KAH7365468.1"/>
    <property type="molecule type" value="Genomic_DNA"/>
</dbReference>
<dbReference type="Proteomes" id="UP000825935">
    <property type="component" value="Chromosome 18"/>
</dbReference>
<dbReference type="GO" id="GO:0005634">
    <property type="term" value="C:nucleus"/>
    <property type="evidence" value="ECO:0007669"/>
    <property type="project" value="UniProtKB-SubCell"/>
</dbReference>
<evidence type="ECO:0000256" key="1">
    <source>
        <dbReference type="ARBA" id="ARBA00004123"/>
    </source>
</evidence>
<dbReference type="PANTHER" id="PTHR33057:SF70">
    <property type="entry name" value="TRANSCRIPTION REPRESSOR-RELATED"/>
    <property type="match status" value="1"/>
</dbReference>
<proteinExistence type="predicted"/>
<comment type="caution">
    <text evidence="9">The sequence shown here is derived from an EMBL/GenBank/DDBJ whole genome shotgun (WGS) entry which is preliminary data.</text>
</comment>
<reference evidence="9" key="1">
    <citation type="submission" date="2021-08" db="EMBL/GenBank/DDBJ databases">
        <title>WGS assembly of Ceratopteris richardii.</title>
        <authorList>
            <person name="Marchant D.B."/>
            <person name="Chen G."/>
            <person name="Jenkins J."/>
            <person name="Shu S."/>
            <person name="Leebens-Mack J."/>
            <person name="Grimwood J."/>
            <person name="Schmutz J."/>
            <person name="Soltis P."/>
            <person name="Soltis D."/>
            <person name="Chen Z.-H."/>
        </authorList>
    </citation>
    <scope>NUCLEOTIDE SEQUENCE</scope>
    <source>
        <strain evidence="9">Whitten #5841</strain>
        <tissue evidence="9">Leaf</tissue>
    </source>
</reference>
<dbReference type="InterPro" id="IPR038933">
    <property type="entry name" value="Ovate"/>
</dbReference>
<evidence type="ECO:0000256" key="5">
    <source>
        <dbReference type="ARBA" id="ARBA00023242"/>
    </source>
</evidence>
<evidence type="ECO:0000256" key="7">
    <source>
        <dbReference type="SAM" id="MobiDB-lite"/>
    </source>
</evidence>
<sequence>MGRRTAMNVKVELPSMTSFMAIVSLLKKAPSGILSVESAARSLLSCSANPTTPSLRYGDAPSIPPHVQRRSRRAKSAAVLPFVSCAARPHTDSFRIHHVVNQEALEYVLTLEDACEVCEDDISNQLGQDEDKSLSNYGFYDLLDESQDSVINCSLDAIIRDGDRLLRDDLGNEGASASVMSTCSSRLSNCTSVSISSVARTAFTHNSNTAESEECQCSYGTASSASFEFTSGQPEHYTSSSCSSPMYFQSANSGHSAGNPYRRSDSGGSSTCSADDNHVLYTGNNEDGDDREEDYEESDADEDGCDGIVAETCYSQDPLQDFEQSMAELISCRHLMEHPDELHAVYCRYIDLNPPALHPTIAMAFFHALQRLLTAPSSCTMEQQPHSRCSA</sequence>
<dbReference type="GO" id="GO:0045892">
    <property type="term" value="P:negative regulation of DNA-templated transcription"/>
    <property type="evidence" value="ECO:0007669"/>
    <property type="project" value="UniProtKB-UniRule"/>
</dbReference>
<name>A0A8T2SS40_CERRI</name>
<evidence type="ECO:0000313" key="10">
    <source>
        <dbReference type="Proteomes" id="UP000825935"/>
    </source>
</evidence>
<dbReference type="PROSITE" id="PS51754">
    <property type="entry name" value="OVATE"/>
    <property type="match status" value="1"/>
</dbReference>